<evidence type="ECO:0000313" key="2">
    <source>
        <dbReference type="Proteomes" id="UP000324222"/>
    </source>
</evidence>
<dbReference type="AlphaFoldDB" id="A0A5B7CFA3"/>
<proteinExistence type="predicted"/>
<dbReference type="Proteomes" id="UP000324222">
    <property type="component" value="Unassembled WGS sequence"/>
</dbReference>
<organism evidence="1 2">
    <name type="scientific">Portunus trituberculatus</name>
    <name type="common">Swimming crab</name>
    <name type="synonym">Neptunus trituberculatus</name>
    <dbReference type="NCBI Taxonomy" id="210409"/>
    <lineage>
        <taxon>Eukaryota</taxon>
        <taxon>Metazoa</taxon>
        <taxon>Ecdysozoa</taxon>
        <taxon>Arthropoda</taxon>
        <taxon>Crustacea</taxon>
        <taxon>Multicrustacea</taxon>
        <taxon>Malacostraca</taxon>
        <taxon>Eumalacostraca</taxon>
        <taxon>Eucarida</taxon>
        <taxon>Decapoda</taxon>
        <taxon>Pleocyemata</taxon>
        <taxon>Brachyura</taxon>
        <taxon>Eubrachyura</taxon>
        <taxon>Portunoidea</taxon>
        <taxon>Portunidae</taxon>
        <taxon>Portuninae</taxon>
        <taxon>Portunus</taxon>
    </lineage>
</organism>
<reference evidence="1 2" key="1">
    <citation type="submission" date="2019-05" db="EMBL/GenBank/DDBJ databases">
        <title>Another draft genome of Portunus trituberculatus and its Hox gene families provides insights of decapod evolution.</title>
        <authorList>
            <person name="Jeong J.-H."/>
            <person name="Song I."/>
            <person name="Kim S."/>
            <person name="Choi T."/>
            <person name="Kim D."/>
            <person name="Ryu S."/>
            <person name="Kim W."/>
        </authorList>
    </citation>
    <scope>NUCLEOTIDE SEQUENCE [LARGE SCALE GENOMIC DNA]</scope>
    <source>
        <tissue evidence="1">Muscle</tissue>
    </source>
</reference>
<sequence>MQGIGTDGGVWRWGGEGGSARVIIEAIFMTRLPKHHLHIERPVGWTRLGTRRASGRNLGRRCRNLTLKKFERKLISFLWRGVTSMTCQVLRLMILSENFLSLTACLTMSLLCPSLSSLSSPCPPATLSARCDLVTSTSRLQWSWPLTLTASQFESPR</sequence>
<evidence type="ECO:0000313" key="1">
    <source>
        <dbReference type="EMBL" id="MPC08302.1"/>
    </source>
</evidence>
<protein>
    <submittedName>
        <fullName evidence="1">Uncharacterized protein</fullName>
    </submittedName>
</protein>
<gene>
    <name evidence="1" type="ORF">E2C01_000883</name>
</gene>
<name>A0A5B7CFA3_PORTR</name>
<comment type="caution">
    <text evidence="1">The sequence shown here is derived from an EMBL/GenBank/DDBJ whole genome shotgun (WGS) entry which is preliminary data.</text>
</comment>
<dbReference type="EMBL" id="VSRR010000024">
    <property type="protein sequence ID" value="MPC08302.1"/>
    <property type="molecule type" value="Genomic_DNA"/>
</dbReference>
<accession>A0A5B7CFA3</accession>
<keyword evidence="2" id="KW-1185">Reference proteome</keyword>